<dbReference type="RefSeq" id="WP_377850792.1">
    <property type="nucleotide sequence ID" value="NZ_JBHLZU010000005.1"/>
</dbReference>
<keyword evidence="1" id="KW-0812">Transmembrane</keyword>
<feature type="transmembrane region" description="Helical" evidence="1">
    <location>
        <begin position="43"/>
        <end position="61"/>
    </location>
</feature>
<gene>
    <name evidence="2" type="ORF">ACFFQA_06845</name>
</gene>
<proteinExistence type="predicted"/>
<keyword evidence="1" id="KW-0472">Membrane</keyword>
<dbReference type="Proteomes" id="UP001589693">
    <property type="component" value="Unassembled WGS sequence"/>
</dbReference>
<keyword evidence="3" id="KW-1185">Reference proteome</keyword>
<sequence length="411" mass="44167">MPKLLSRTRTRTDYLAFLLSREWPVLVSALGVVLGVVTLLPSALGLALSVIALALGTITLIRDVRLLRARWSAYDFSTIAAPFPCEELPPPLAYPDAHYLHIPNRGTVMLSAEMDKALQGRRFTVEIDEEPYRLPARLRATAPHVLPLQSRGRLVFNGNVLGMHGEPLPATGTGPGAVRLHRARFFDGQCSNEVCSLRITETATGVEHDLRRHELVDSSGRVRPLSASTLADLVGVSTIAVTTDGFLLATVQSARNSASPLLLAPAGSGTLEPKDAEDRTDLTEIVRAAMERELLEETGLRPEELLTTHVLGFGRWMERGAKPEFFGLTLLSVDSERVRGRKPVGAERLYTSAQVLVELDLAALGAQLGAGADLLTAPGLPPRLRDDGSVPLVLGVRAAALWAAENGTAAG</sequence>
<reference evidence="2 3" key="1">
    <citation type="submission" date="2024-09" db="EMBL/GenBank/DDBJ databases">
        <authorList>
            <person name="Sun Q."/>
            <person name="Mori K."/>
        </authorList>
    </citation>
    <scope>NUCLEOTIDE SEQUENCE [LARGE SCALE GENOMIC DNA]</scope>
    <source>
        <strain evidence="2 3">TBRC 7907</strain>
    </source>
</reference>
<comment type="caution">
    <text evidence="2">The sequence shown here is derived from an EMBL/GenBank/DDBJ whole genome shotgun (WGS) entry which is preliminary data.</text>
</comment>
<name>A0ABV5ZUC8_9PSEU</name>
<evidence type="ECO:0008006" key="4">
    <source>
        <dbReference type="Google" id="ProtNLM"/>
    </source>
</evidence>
<evidence type="ECO:0000256" key="1">
    <source>
        <dbReference type="SAM" id="Phobius"/>
    </source>
</evidence>
<protein>
    <recommendedName>
        <fullName evidence="4">Nudix hydrolase domain-containing protein</fullName>
    </recommendedName>
</protein>
<dbReference type="EMBL" id="JBHLZU010000005">
    <property type="protein sequence ID" value="MFB9903649.1"/>
    <property type="molecule type" value="Genomic_DNA"/>
</dbReference>
<keyword evidence="1" id="KW-1133">Transmembrane helix</keyword>
<feature type="transmembrane region" description="Helical" evidence="1">
    <location>
        <begin position="12"/>
        <end position="37"/>
    </location>
</feature>
<evidence type="ECO:0000313" key="2">
    <source>
        <dbReference type="EMBL" id="MFB9903649.1"/>
    </source>
</evidence>
<evidence type="ECO:0000313" key="3">
    <source>
        <dbReference type="Proteomes" id="UP001589693"/>
    </source>
</evidence>
<organism evidence="2 3">
    <name type="scientific">Allokutzneria oryzae</name>
    <dbReference type="NCBI Taxonomy" id="1378989"/>
    <lineage>
        <taxon>Bacteria</taxon>
        <taxon>Bacillati</taxon>
        <taxon>Actinomycetota</taxon>
        <taxon>Actinomycetes</taxon>
        <taxon>Pseudonocardiales</taxon>
        <taxon>Pseudonocardiaceae</taxon>
        <taxon>Allokutzneria</taxon>
    </lineage>
</organism>
<accession>A0ABV5ZUC8</accession>